<dbReference type="GO" id="GO:1990077">
    <property type="term" value="C:primosome complex"/>
    <property type="evidence" value="ECO:0007669"/>
    <property type="project" value="UniProtKB-KW"/>
</dbReference>
<reference evidence="17 18" key="1">
    <citation type="submission" date="2018-06" db="EMBL/GenBank/DDBJ databases">
        <title>Paenibacillus montanisoli sp. nov., isolated from mountain area soil.</title>
        <authorList>
            <person name="Wu M."/>
        </authorList>
    </citation>
    <scope>NUCLEOTIDE SEQUENCE [LARGE SCALE GENOMIC DNA]</scope>
    <source>
        <strain evidence="17 18">RA17</strain>
    </source>
</reference>
<evidence type="ECO:0000256" key="14">
    <source>
        <dbReference type="PIRSR" id="PIRSR002811-1"/>
    </source>
</evidence>
<proteinExistence type="inferred from homology"/>
<dbReference type="RefSeq" id="WP_112882908.1">
    <property type="nucleotide sequence ID" value="NZ_QLUW01000002.1"/>
</dbReference>
<keyword evidence="5 12" id="KW-0235">DNA replication</keyword>
<evidence type="ECO:0000256" key="13">
    <source>
        <dbReference type="PIRNR" id="PIRNR002811"/>
    </source>
</evidence>
<keyword evidence="11 12" id="KW-0804">Transcription</keyword>
<dbReference type="InterPro" id="IPR006295">
    <property type="entry name" value="DNA_primase_DnaG"/>
</dbReference>
<evidence type="ECO:0000256" key="1">
    <source>
        <dbReference type="ARBA" id="ARBA00022478"/>
    </source>
</evidence>
<dbReference type="SUPFAM" id="SSF57783">
    <property type="entry name" value="Zinc beta-ribbon"/>
    <property type="match status" value="1"/>
</dbReference>
<comment type="catalytic activity">
    <reaction evidence="12">
        <text>ssDNA + n NTP = ssDNA/pppN(pN)n-1 hybrid + (n-1) diphosphate.</text>
        <dbReference type="EC" id="2.7.7.101"/>
    </reaction>
</comment>
<keyword evidence="18" id="KW-1185">Reference proteome</keyword>
<dbReference type="InterPro" id="IPR036977">
    <property type="entry name" value="DNA_primase_Znf_CHC2"/>
</dbReference>
<dbReference type="Pfam" id="PF13155">
    <property type="entry name" value="Toprim_2"/>
    <property type="match status" value="1"/>
</dbReference>
<comment type="similarity">
    <text evidence="12 13">Belongs to the DnaG primase family.</text>
</comment>
<dbReference type="Gene3D" id="3.90.980.10">
    <property type="entry name" value="DNA primase, catalytic core, N-terminal domain"/>
    <property type="match status" value="1"/>
</dbReference>
<feature type="compositionally biased region" description="Basic and acidic residues" evidence="15">
    <location>
        <begin position="458"/>
        <end position="468"/>
    </location>
</feature>
<keyword evidence="1 12" id="KW-0240">DNA-directed RNA polymerase</keyword>
<comment type="cofactor">
    <cofactor evidence="12 13 14">
        <name>Zn(2+)</name>
        <dbReference type="ChEBI" id="CHEBI:29105"/>
    </cofactor>
    <text evidence="12 13 14">Binds 1 zinc ion per monomer.</text>
</comment>
<dbReference type="OrthoDB" id="9803773at2"/>
<evidence type="ECO:0000256" key="9">
    <source>
        <dbReference type="ARBA" id="ARBA00022842"/>
    </source>
</evidence>
<dbReference type="GO" id="GO:0005737">
    <property type="term" value="C:cytoplasm"/>
    <property type="evidence" value="ECO:0007669"/>
    <property type="project" value="TreeGrafter"/>
</dbReference>
<name>A0A328U4F6_9BACL</name>
<dbReference type="Gene3D" id="3.90.580.10">
    <property type="entry name" value="Zinc finger, CHC2-type domain"/>
    <property type="match status" value="1"/>
</dbReference>
<dbReference type="Gene3D" id="6.10.140.360">
    <property type="match status" value="1"/>
</dbReference>
<evidence type="ECO:0000256" key="12">
    <source>
        <dbReference type="HAMAP-Rule" id="MF_00974"/>
    </source>
</evidence>
<keyword evidence="8 12" id="KW-0862">Zinc</keyword>
<evidence type="ECO:0000259" key="16">
    <source>
        <dbReference type="PROSITE" id="PS50880"/>
    </source>
</evidence>
<dbReference type="NCBIfam" id="TIGR01391">
    <property type="entry name" value="dnaG"/>
    <property type="match status" value="1"/>
</dbReference>
<keyword evidence="6 12" id="KW-0479">Metal-binding</keyword>
<comment type="subunit">
    <text evidence="12">Monomer. Interacts with DnaB.</text>
</comment>
<dbReference type="PANTHER" id="PTHR30313:SF2">
    <property type="entry name" value="DNA PRIMASE"/>
    <property type="match status" value="1"/>
</dbReference>
<dbReference type="Pfam" id="PF01807">
    <property type="entry name" value="Zn_ribbon_DnaG"/>
    <property type="match status" value="1"/>
</dbReference>
<dbReference type="SMART" id="SM00493">
    <property type="entry name" value="TOPRIM"/>
    <property type="match status" value="1"/>
</dbReference>
<sequence>MAYEKIPDSVIEAVLRHHDIVETVGKYVHLSKHGKYMKGLCPFHSEKSPSFTVTPEKGIFYCYGCGKGGNAIKFIEEIEEYSFPEAVRAMAEEAGIPITWSGVQARNNSADGGDRDTLIKAHELAVKLYHYLLMNTTHGQAALQYLRKRGVTDKQIDHFMIGYAPPEWDTLSRFLEKREFDSALMEKGGLLIAKQDKSGYIDRFRDRIMFPIWNRDGKVIALAGRMLGEGQPKYLNSPETMLFNKSRNLYNFHHARTAMRKSRRIVLFEGYMDVIKAWSAGVHNGVASMGTALTDEHAAILQRNVDEAVICYDGDNAGQAAALKTIPILERAGLRVQVAMLPKGMDPDEYIEKNGAEAFMRETIEHPVSSTKFKLLTAKKNHILLEEEGQKNYLLEAVGIVAVLDSPTEREFYLKELSREFDMSLDSLKQDCFERRQQLQKMKPQRDNNDNSWNNGRNENRENRENRRTSSAPPILPAYQVAERKLLAWMLQDADIASTVHQKLGEAFNVEDHAALAAYLYAYYAQGHDPDVSRFIASLQDDRLERTAASILMTDDDIPFDEHLLADYVNEILKVPKFREIELKKEAMVRAERSGDMLKAAQIAIEMNALERQLKGRQDDRF</sequence>
<keyword evidence="9" id="KW-0460">Magnesium</keyword>
<dbReference type="GO" id="GO:0006269">
    <property type="term" value="P:DNA replication, synthesis of primer"/>
    <property type="evidence" value="ECO:0007669"/>
    <property type="project" value="UniProtKB-UniRule"/>
</dbReference>
<dbReference type="InterPro" id="IPR050219">
    <property type="entry name" value="DnaG_primase"/>
</dbReference>
<dbReference type="InterPro" id="IPR036185">
    <property type="entry name" value="DNA_heli_DnaB-like_N_sf"/>
</dbReference>
<dbReference type="Gene3D" id="3.40.1360.10">
    <property type="match status" value="1"/>
</dbReference>
<dbReference type="CDD" id="cd03364">
    <property type="entry name" value="TOPRIM_DnaG_primases"/>
    <property type="match status" value="1"/>
</dbReference>
<evidence type="ECO:0000256" key="2">
    <source>
        <dbReference type="ARBA" id="ARBA00022515"/>
    </source>
</evidence>
<dbReference type="GO" id="GO:0000428">
    <property type="term" value="C:DNA-directed RNA polymerase complex"/>
    <property type="evidence" value="ECO:0007669"/>
    <property type="project" value="UniProtKB-KW"/>
</dbReference>
<dbReference type="PROSITE" id="PS50880">
    <property type="entry name" value="TOPRIM"/>
    <property type="match status" value="1"/>
</dbReference>
<dbReference type="InterPro" id="IPR013264">
    <property type="entry name" value="DNAG_N"/>
</dbReference>
<keyword evidence="10 12" id="KW-0238">DNA-binding</keyword>
<dbReference type="FunFam" id="3.90.980.10:FF:000001">
    <property type="entry name" value="DNA primase"/>
    <property type="match status" value="1"/>
</dbReference>
<evidence type="ECO:0000313" key="18">
    <source>
        <dbReference type="Proteomes" id="UP000249260"/>
    </source>
</evidence>
<evidence type="ECO:0000256" key="11">
    <source>
        <dbReference type="ARBA" id="ARBA00023163"/>
    </source>
</evidence>
<dbReference type="EMBL" id="QLUW01000002">
    <property type="protein sequence ID" value="RAP76693.1"/>
    <property type="molecule type" value="Genomic_DNA"/>
</dbReference>
<dbReference type="Gene3D" id="1.10.860.10">
    <property type="entry name" value="DNAb Helicase, Chain A"/>
    <property type="match status" value="1"/>
</dbReference>
<accession>A0A328U4F6</accession>
<dbReference type="PANTHER" id="PTHR30313">
    <property type="entry name" value="DNA PRIMASE"/>
    <property type="match status" value="1"/>
</dbReference>
<evidence type="ECO:0000256" key="4">
    <source>
        <dbReference type="ARBA" id="ARBA00022695"/>
    </source>
</evidence>
<dbReference type="SUPFAM" id="SSF48024">
    <property type="entry name" value="N-terminal domain of DnaB helicase"/>
    <property type="match status" value="1"/>
</dbReference>
<keyword evidence="7 12" id="KW-0863">Zinc-finger</keyword>
<dbReference type="SUPFAM" id="SSF56731">
    <property type="entry name" value="DNA primase core"/>
    <property type="match status" value="1"/>
</dbReference>
<evidence type="ECO:0000256" key="3">
    <source>
        <dbReference type="ARBA" id="ARBA00022679"/>
    </source>
</evidence>
<evidence type="ECO:0000256" key="5">
    <source>
        <dbReference type="ARBA" id="ARBA00022705"/>
    </source>
</evidence>
<dbReference type="InterPro" id="IPR006171">
    <property type="entry name" value="TOPRIM_dom"/>
</dbReference>
<dbReference type="FunFam" id="3.90.580.10:FF:000001">
    <property type="entry name" value="DNA primase"/>
    <property type="match status" value="1"/>
</dbReference>
<evidence type="ECO:0000313" key="17">
    <source>
        <dbReference type="EMBL" id="RAP76693.1"/>
    </source>
</evidence>
<dbReference type="GO" id="GO:0005524">
    <property type="term" value="F:ATP binding"/>
    <property type="evidence" value="ECO:0007669"/>
    <property type="project" value="InterPro"/>
</dbReference>
<dbReference type="Pfam" id="PF10410">
    <property type="entry name" value="DnaB_bind"/>
    <property type="match status" value="1"/>
</dbReference>
<dbReference type="InterPro" id="IPR034151">
    <property type="entry name" value="TOPRIM_DnaG_bac"/>
</dbReference>
<dbReference type="GO" id="GO:0003678">
    <property type="term" value="F:DNA helicase activity"/>
    <property type="evidence" value="ECO:0007669"/>
    <property type="project" value="InterPro"/>
</dbReference>
<dbReference type="GO" id="GO:0008270">
    <property type="term" value="F:zinc ion binding"/>
    <property type="evidence" value="ECO:0007669"/>
    <property type="project" value="UniProtKB-UniRule"/>
</dbReference>
<dbReference type="InterPro" id="IPR002694">
    <property type="entry name" value="Znf_CHC2"/>
</dbReference>
<evidence type="ECO:0000256" key="8">
    <source>
        <dbReference type="ARBA" id="ARBA00022833"/>
    </source>
</evidence>
<dbReference type="SMART" id="SM00400">
    <property type="entry name" value="ZnF_CHCC"/>
    <property type="match status" value="1"/>
</dbReference>
<feature type="region of interest" description="Disordered" evidence="15">
    <location>
        <begin position="438"/>
        <end position="474"/>
    </location>
</feature>
<dbReference type="InterPro" id="IPR019475">
    <property type="entry name" value="DNA_primase_DnaB-bd"/>
</dbReference>
<comment type="caution">
    <text evidence="17">The sequence shown here is derived from an EMBL/GenBank/DDBJ whole genome shotgun (WGS) entry which is preliminary data.</text>
</comment>
<evidence type="ECO:0000256" key="10">
    <source>
        <dbReference type="ARBA" id="ARBA00023125"/>
    </source>
</evidence>
<dbReference type="GO" id="GO:0003899">
    <property type="term" value="F:DNA-directed RNA polymerase activity"/>
    <property type="evidence" value="ECO:0007669"/>
    <property type="project" value="UniProtKB-UniRule"/>
</dbReference>
<organism evidence="17 18">
    <name type="scientific">Paenibacillus montanisoli</name>
    <dbReference type="NCBI Taxonomy" id="2081970"/>
    <lineage>
        <taxon>Bacteria</taxon>
        <taxon>Bacillati</taxon>
        <taxon>Bacillota</taxon>
        <taxon>Bacilli</taxon>
        <taxon>Bacillales</taxon>
        <taxon>Paenibacillaceae</taxon>
        <taxon>Paenibacillus</taxon>
    </lineage>
</organism>
<dbReference type="EC" id="2.7.7.101" evidence="12"/>
<dbReference type="PIRSF" id="PIRSF002811">
    <property type="entry name" value="DnaG"/>
    <property type="match status" value="1"/>
</dbReference>
<dbReference type="Pfam" id="PF08275">
    <property type="entry name" value="DNAG_N"/>
    <property type="match status" value="1"/>
</dbReference>
<evidence type="ECO:0000256" key="6">
    <source>
        <dbReference type="ARBA" id="ARBA00022723"/>
    </source>
</evidence>
<dbReference type="Proteomes" id="UP000249260">
    <property type="component" value="Unassembled WGS sequence"/>
</dbReference>
<keyword evidence="4 12" id="KW-0548">Nucleotidyltransferase</keyword>
<dbReference type="InterPro" id="IPR016136">
    <property type="entry name" value="DNA_helicase_N/primase_C"/>
</dbReference>
<dbReference type="InterPro" id="IPR037068">
    <property type="entry name" value="DNA_primase_core_N_sf"/>
</dbReference>
<dbReference type="AlphaFoldDB" id="A0A328U4F6"/>
<comment type="function">
    <text evidence="12 13">RNA polymerase that catalyzes the synthesis of short RNA molecules used as primers for DNA polymerase during DNA replication.</text>
</comment>
<protein>
    <recommendedName>
        <fullName evidence="12 13">DNA primase</fullName>
        <ecNumber evidence="12">2.7.7.101</ecNumber>
    </recommendedName>
</protein>
<evidence type="ECO:0000256" key="7">
    <source>
        <dbReference type="ARBA" id="ARBA00022771"/>
    </source>
</evidence>
<feature type="zinc finger region" description="CHC2-type" evidence="12 14">
    <location>
        <begin position="41"/>
        <end position="65"/>
    </location>
</feature>
<dbReference type="HAMAP" id="MF_00974">
    <property type="entry name" value="DNA_primase_DnaG"/>
    <property type="match status" value="1"/>
</dbReference>
<gene>
    <name evidence="12" type="primary">dnaG</name>
    <name evidence="17" type="ORF">DL346_15195</name>
</gene>
<dbReference type="InterPro" id="IPR030846">
    <property type="entry name" value="DnaG_bac"/>
</dbReference>
<comment type="domain">
    <text evidence="12">Contains an N-terminal zinc-binding domain, a central core domain that contains the primase activity, and a C-terminal DnaB-binding domain.</text>
</comment>
<keyword evidence="3 12" id="KW-0808">Transferase</keyword>
<feature type="domain" description="Toprim" evidence="16">
    <location>
        <begin position="263"/>
        <end position="342"/>
    </location>
</feature>
<evidence type="ECO:0000256" key="15">
    <source>
        <dbReference type="SAM" id="MobiDB-lite"/>
    </source>
</evidence>
<dbReference type="GO" id="GO:0003677">
    <property type="term" value="F:DNA binding"/>
    <property type="evidence" value="ECO:0007669"/>
    <property type="project" value="UniProtKB-KW"/>
</dbReference>
<keyword evidence="2 12" id="KW-0639">Primosome</keyword>